<dbReference type="InterPro" id="IPR020843">
    <property type="entry name" value="ER"/>
</dbReference>
<dbReference type="GO" id="GO:0008270">
    <property type="term" value="F:zinc ion binding"/>
    <property type="evidence" value="ECO:0007669"/>
    <property type="project" value="InterPro"/>
</dbReference>
<dbReference type="SUPFAM" id="SSF50129">
    <property type="entry name" value="GroES-like"/>
    <property type="match status" value="1"/>
</dbReference>
<keyword evidence="3 6" id="KW-0479">Metal-binding</keyword>
<accession>W9WRU5</accession>
<dbReference type="InterPro" id="IPR002328">
    <property type="entry name" value="ADH_Zn_CS"/>
</dbReference>
<dbReference type="GO" id="GO:0005737">
    <property type="term" value="C:cytoplasm"/>
    <property type="evidence" value="ECO:0007669"/>
    <property type="project" value="TreeGrafter"/>
</dbReference>
<dbReference type="Gene3D" id="3.90.180.10">
    <property type="entry name" value="Medium-chain alcohol dehydrogenases, catalytic domain"/>
    <property type="match status" value="1"/>
</dbReference>
<name>W9WRU5_9EURO</name>
<dbReference type="STRING" id="1182543.W9WRU5"/>
<dbReference type="Pfam" id="PF08240">
    <property type="entry name" value="ADH_N"/>
    <property type="match status" value="1"/>
</dbReference>
<dbReference type="PANTHER" id="PTHR42940:SF8">
    <property type="entry name" value="VACUOLAR PROTEIN SORTING-ASSOCIATED PROTEIN 11"/>
    <property type="match status" value="1"/>
</dbReference>
<dbReference type="GeneID" id="19190364"/>
<dbReference type="InterPro" id="IPR036291">
    <property type="entry name" value="NAD(P)-bd_dom_sf"/>
</dbReference>
<dbReference type="SMART" id="SM00829">
    <property type="entry name" value="PKS_ER"/>
    <property type="match status" value="1"/>
</dbReference>
<evidence type="ECO:0000256" key="2">
    <source>
        <dbReference type="ARBA" id="ARBA00008072"/>
    </source>
</evidence>
<dbReference type="Pfam" id="PF00107">
    <property type="entry name" value="ADH_zinc_N"/>
    <property type="match status" value="1"/>
</dbReference>
<dbReference type="RefSeq" id="XP_007744437.1">
    <property type="nucleotide sequence ID" value="XM_007746247.1"/>
</dbReference>
<dbReference type="GO" id="GO:0004022">
    <property type="term" value="F:alcohol dehydrogenase (NAD+) activity"/>
    <property type="evidence" value="ECO:0007669"/>
    <property type="project" value="TreeGrafter"/>
</dbReference>
<dbReference type="InterPro" id="IPR013149">
    <property type="entry name" value="ADH-like_C"/>
</dbReference>
<dbReference type="PROSITE" id="PS00059">
    <property type="entry name" value="ADH_ZINC"/>
    <property type="match status" value="1"/>
</dbReference>
<keyword evidence="5" id="KW-0560">Oxidoreductase</keyword>
<evidence type="ECO:0000259" key="7">
    <source>
        <dbReference type="SMART" id="SM00829"/>
    </source>
</evidence>
<dbReference type="InterPro" id="IPR013154">
    <property type="entry name" value="ADH-like_N"/>
</dbReference>
<dbReference type="OrthoDB" id="256333at2759"/>
<feature type="domain" description="Enoyl reductase (ER)" evidence="7">
    <location>
        <begin position="15"/>
        <end position="351"/>
    </location>
</feature>
<evidence type="ECO:0000256" key="3">
    <source>
        <dbReference type="ARBA" id="ARBA00022723"/>
    </source>
</evidence>
<comment type="similarity">
    <text evidence="2 6">Belongs to the zinc-containing alcohol dehydrogenase family.</text>
</comment>
<dbReference type="SUPFAM" id="SSF51735">
    <property type="entry name" value="NAD(P)-binding Rossmann-fold domains"/>
    <property type="match status" value="1"/>
</dbReference>
<dbReference type="AlphaFoldDB" id="W9WRU5"/>
<gene>
    <name evidence="8" type="ORF">A1O5_05648</name>
</gene>
<proteinExistence type="inferred from homology"/>
<dbReference type="eggNOG" id="KOG0023">
    <property type="taxonomic scope" value="Eukaryota"/>
</dbReference>
<dbReference type="CDD" id="cd08254">
    <property type="entry name" value="hydroxyacyl_CoA_DH"/>
    <property type="match status" value="1"/>
</dbReference>
<evidence type="ECO:0000256" key="4">
    <source>
        <dbReference type="ARBA" id="ARBA00022833"/>
    </source>
</evidence>
<dbReference type="PANTHER" id="PTHR42940">
    <property type="entry name" value="ALCOHOL DEHYDROGENASE 1-RELATED"/>
    <property type="match status" value="1"/>
</dbReference>
<evidence type="ECO:0000313" key="9">
    <source>
        <dbReference type="Proteomes" id="UP000019471"/>
    </source>
</evidence>
<sequence>METVALPKTMLAWQKHLPSTTPVRVEVPVPTPEGDEILIKVLAAGVCHSDYSLREMTTLPPEFSKMSGKFTFGHEGCGKIVALGPEAKKYKIGDVVAIMCVPGCGKSTCHECSNGVPQICLQGPRYGGGDDGFNAAYTKVRETAAVKVPEGVSAAAGAVATDACMTAYHAVVGRAAVKKEDTVLIFGLGGLGFNALQIVIHIGARAIVVDQRQVVLDEALKLGVKPEDVIPAGTTDVAGWVKEKKLIIDKVVDFVAVPDTFKAGVLSVRLSGIIVLVGLLSPELPLASPIAVRKQLSILGSYGGTIQDVEACLSLIQKHVIIPQVVTGSLKDFPILLENLHHGKIKGRIAMIPEGLESQ</sequence>
<organism evidence="8 9">
    <name type="scientific">Cladophialophora psammophila CBS 110553</name>
    <dbReference type="NCBI Taxonomy" id="1182543"/>
    <lineage>
        <taxon>Eukaryota</taxon>
        <taxon>Fungi</taxon>
        <taxon>Dikarya</taxon>
        <taxon>Ascomycota</taxon>
        <taxon>Pezizomycotina</taxon>
        <taxon>Eurotiomycetes</taxon>
        <taxon>Chaetothyriomycetidae</taxon>
        <taxon>Chaetothyriales</taxon>
        <taxon>Herpotrichiellaceae</taxon>
        <taxon>Cladophialophora</taxon>
    </lineage>
</organism>
<evidence type="ECO:0000313" key="8">
    <source>
        <dbReference type="EMBL" id="EXJ70658.1"/>
    </source>
</evidence>
<evidence type="ECO:0000256" key="6">
    <source>
        <dbReference type="RuleBase" id="RU361277"/>
    </source>
</evidence>
<evidence type="ECO:0000256" key="1">
    <source>
        <dbReference type="ARBA" id="ARBA00001947"/>
    </source>
</evidence>
<keyword evidence="9" id="KW-1185">Reference proteome</keyword>
<dbReference type="Proteomes" id="UP000019471">
    <property type="component" value="Unassembled WGS sequence"/>
</dbReference>
<dbReference type="InterPro" id="IPR011032">
    <property type="entry name" value="GroES-like_sf"/>
</dbReference>
<keyword evidence="4 6" id="KW-0862">Zinc</keyword>
<comment type="caution">
    <text evidence="8">The sequence shown here is derived from an EMBL/GenBank/DDBJ whole genome shotgun (WGS) entry which is preliminary data.</text>
</comment>
<evidence type="ECO:0000256" key="5">
    <source>
        <dbReference type="ARBA" id="ARBA00023002"/>
    </source>
</evidence>
<comment type="cofactor">
    <cofactor evidence="1 6">
        <name>Zn(2+)</name>
        <dbReference type="ChEBI" id="CHEBI:29105"/>
    </cofactor>
</comment>
<reference evidence="8 9" key="1">
    <citation type="submission" date="2013-03" db="EMBL/GenBank/DDBJ databases">
        <title>The Genome Sequence of Cladophialophora psammophila CBS 110553.</title>
        <authorList>
            <consortium name="The Broad Institute Genomics Platform"/>
            <person name="Cuomo C."/>
            <person name="de Hoog S."/>
            <person name="Gorbushina A."/>
            <person name="Walker B."/>
            <person name="Young S.K."/>
            <person name="Zeng Q."/>
            <person name="Gargeya S."/>
            <person name="Fitzgerald M."/>
            <person name="Haas B."/>
            <person name="Abouelleil A."/>
            <person name="Allen A.W."/>
            <person name="Alvarado L."/>
            <person name="Arachchi H.M."/>
            <person name="Berlin A.M."/>
            <person name="Chapman S.B."/>
            <person name="Gainer-Dewar J."/>
            <person name="Goldberg J."/>
            <person name="Griggs A."/>
            <person name="Gujja S."/>
            <person name="Hansen M."/>
            <person name="Howarth C."/>
            <person name="Imamovic A."/>
            <person name="Ireland A."/>
            <person name="Larimer J."/>
            <person name="McCowan C."/>
            <person name="Murphy C."/>
            <person name="Pearson M."/>
            <person name="Poon T.W."/>
            <person name="Priest M."/>
            <person name="Roberts A."/>
            <person name="Saif S."/>
            <person name="Shea T."/>
            <person name="Sisk P."/>
            <person name="Sykes S."/>
            <person name="Wortman J."/>
            <person name="Nusbaum C."/>
            <person name="Birren B."/>
        </authorList>
    </citation>
    <scope>NUCLEOTIDE SEQUENCE [LARGE SCALE GENOMIC DNA]</scope>
    <source>
        <strain evidence="8 9">CBS 110553</strain>
    </source>
</reference>
<dbReference type="Gene3D" id="3.40.50.720">
    <property type="entry name" value="NAD(P)-binding Rossmann-like Domain"/>
    <property type="match status" value="1"/>
</dbReference>
<protein>
    <recommendedName>
        <fullName evidence="7">Enoyl reductase (ER) domain-containing protein</fullName>
    </recommendedName>
</protein>
<dbReference type="EMBL" id="AMGX01000008">
    <property type="protein sequence ID" value="EXJ70658.1"/>
    <property type="molecule type" value="Genomic_DNA"/>
</dbReference>
<dbReference type="HOGENOM" id="CLU_026673_11_2_1"/>